<dbReference type="InterPro" id="IPR005887">
    <property type="entry name" value="GH92_a_mannosidase_put"/>
</dbReference>
<evidence type="ECO:0000313" key="3">
    <source>
        <dbReference type="EMBL" id="SVA40686.1"/>
    </source>
</evidence>
<dbReference type="Pfam" id="PF17678">
    <property type="entry name" value="Glyco_hydro_92N"/>
    <property type="match status" value="1"/>
</dbReference>
<organism evidence="3">
    <name type="scientific">marine metagenome</name>
    <dbReference type="NCBI Taxonomy" id="408172"/>
    <lineage>
        <taxon>unclassified sequences</taxon>
        <taxon>metagenomes</taxon>
        <taxon>ecological metagenomes</taxon>
    </lineage>
</organism>
<dbReference type="PANTHER" id="PTHR12143">
    <property type="entry name" value="PEPTIDE N-GLYCANASE PNGASE -RELATED"/>
    <property type="match status" value="1"/>
</dbReference>
<proteinExistence type="predicted"/>
<dbReference type="InterPro" id="IPR012939">
    <property type="entry name" value="Glyco_hydro_92"/>
</dbReference>
<dbReference type="InterPro" id="IPR050883">
    <property type="entry name" value="PNGase"/>
</dbReference>
<evidence type="ECO:0000259" key="2">
    <source>
        <dbReference type="Pfam" id="PF17678"/>
    </source>
</evidence>
<gene>
    <name evidence="3" type="ORF">METZ01_LOCUS93540</name>
</gene>
<reference evidence="3" key="1">
    <citation type="submission" date="2018-05" db="EMBL/GenBank/DDBJ databases">
        <authorList>
            <person name="Lanie J.A."/>
            <person name="Ng W.-L."/>
            <person name="Kazmierczak K.M."/>
            <person name="Andrzejewski T.M."/>
            <person name="Davidsen T.M."/>
            <person name="Wayne K.J."/>
            <person name="Tettelin H."/>
            <person name="Glass J.I."/>
            <person name="Rusch D."/>
            <person name="Podicherti R."/>
            <person name="Tsui H.-C.T."/>
            <person name="Winkler M.E."/>
        </authorList>
    </citation>
    <scope>NUCLEOTIDE SEQUENCE</scope>
</reference>
<dbReference type="FunFam" id="3.30.2080.10:FF:000001">
    <property type="entry name" value="Alpha-1,2-mannosidase subfamily"/>
    <property type="match status" value="1"/>
</dbReference>
<feature type="domain" description="Glycosyl hydrolase family 92 N-terminal" evidence="2">
    <location>
        <begin position="1"/>
        <end position="215"/>
    </location>
</feature>
<dbReference type="PANTHER" id="PTHR12143:SF39">
    <property type="entry name" value="SECRETED PROTEIN"/>
    <property type="match status" value="1"/>
</dbReference>
<protein>
    <recommendedName>
        <fullName evidence="4">Glycoside hydrolase family 92 protein</fullName>
    </recommendedName>
</protein>
<feature type="domain" description="Glycosyl hydrolase family 92" evidence="1">
    <location>
        <begin position="221"/>
        <end position="679"/>
    </location>
</feature>
<dbReference type="GO" id="GO:0005975">
    <property type="term" value="P:carbohydrate metabolic process"/>
    <property type="evidence" value="ECO:0007669"/>
    <property type="project" value="InterPro"/>
</dbReference>
<dbReference type="Gene3D" id="3.30.2080.10">
    <property type="entry name" value="GH92 mannosidase domain"/>
    <property type="match status" value="1"/>
</dbReference>
<sequence>MPFGMVQLSPDTRDGGWENCSGYHSSNSTILGFSHTHLSGTGAIDYGDILIVPATGELQLNPGEEDSPESGYRSRFRHKTEVAEPGYYAVTLDDHGIRSELTATSRVGFHRYTFPKGSSPHVIIDLVHGLGDRATETNLNIVGPNKVTGMRRSTGWAKDQYIYFTAEFSQPFSSFGISDSSGFIEGIESGSGAKVKGALFFDELKGPLLIKVALSAVDVPGAEKNMNAELPGWGFDEVRDQALETWEQELSVIDIPKGTAVEKTIFYTALYHSFIAPNVFYDVDGRYRGADLEIHRTEEGSGMYTVFSLWDTFRAAHPLYTLLKPGFAEDLVRTLLTKQKEGGLLPVWELAGNETGTMIGYHSIPVIADAYVKGLRNFDVHSALDAMILSAEQDHLGLSSYKQEGYIALEQENESVSKTLEYAYDDWCIAVMADSLGKQDVANHFYRRSLNYQNAYDPKTGFMRGKKYGGWDSPFDPFEVNATFTEANSWQYSFFAPHDTEGLIRLMGGNNLFIAKLDSLFSVSPNLTGRHQPDITGLIGQYAHGNEPSHQFAYLYTYAGEPWKTQEKIRQIMDNLYTSTRDGLCGNEDCGQMSSWYVFSALGFYPVTPGKGYYVFGAPHFESAEIHLENGETFSVRAPKVSSKNKYIQSVKLNGKPYTKLFIRHQDIMNGGELFFRMGARPNKKGGANSVDLPESNLPIRAVINPVVEAPAKAFLEPM</sequence>
<feature type="non-terminal residue" evidence="3">
    <location>
        <position position="719"/>
    </location>
</feature>
<dbReference type="EMBL" id="UINC01009056">
    <property type="protein sequence ID" value="SVA40686.1"/>
    <property type="molecule type" value="Genomic_DNA"/>
</dbReference>
<dbReference type="Pfam" id="PF07971">
    <property type="entry name" value="Glyco_hydro_92"/>
    <property type="match status" value="1"/>
</dbReference>
<evidence type="ECO:0008006" key="4">
    <source>
        <dbReference type="Google" id="ProtNLM"/>
    </source>
</evidence>
<dbReference type="InterPro" id="IPR041371">
    <property type="entry name" value="GH92_N"/>
</dbReference>
<dbReference type="GO" id="GO:0030246">
    <property type="term" value="F:carbohydrate binding"/>
    <property type="evidence" value="ECO:0007669"/>
    <property type="project" value="InterPro"/>
</dbReference>
<dbReference type="GO" id="GO:0000224">
    <property type="term" value="F:peptide-N4-(N-acetyl-beta-glucosaminyl)asparagine amidase activity"/>
    <property type="evidence" value="ECO:0007669"/>
    <property type="project" value="TreeGrafter"/>
</dbReference>
<dbReference type="InterPro" id="IPR008928">
    <property type="entry name" value="6-hairpin_glycosidase_sf"/>
</dbReference>
<dbReference type="Gene3D" id="1.20.1050.60">
    <property type="entry name" value="alpha-1,2-mannosidase"/>
    <property type="match status" value="1"/>
</dbReference>
<evidence type="ECO:0000259" key="1">
    <source>
        <dbReference type="Pfam" id="PF07971"/>
    </source>
</evidence>
<dbReference type="AlphaFoldDB" id="A0A381VK24"/>
<dbReference type="Gene3D" id="1.20.1610.10">
    <property type="entry name" value="alpha-1,2-mannosidases domains"/>
    <property type="match status" value="1"/>
</dbReference>
<dbReference type="FunFam" id="1.20.1050.60:FF:000001">
    <property type="entry name" value="Putative alpha-1,2-mannosidase"/>
    <property type="match status" value="1"/>
</dbReference>
<dbReference type="GO" id="GO:0005829">
    <property type="term" value="C:cytosol"/>
    <property type="evidence" value="ECO:0007669"/>
    <property type="project" value="TreeGrafter"/>
</dbReference>
<dbReference type="GO" id="GO:0006516">
    <property type="term" value="P:glycoprotein catabolic process"/>
    <property type="evidence" value="ECO:0007669"/>
    <property type="project" value="TreeGrafter"/>
</dbReference>
<dbReference type="InterPro" id="IPR014718">
    <property type="entry name" value="GH-type_carb-bd"/>
</dbReference>
<accession>A0A381VK24</accession>
<dbReference type="Gene3D" id="2.70.98.10">
    <property type="match status" value="1"/>
</dbReference>
<dbReference type="SUPFAM" id="SSF48208">
    <property type="entry name" value="Six-hairpin glycosidases"/>
    <property type="match status" value="1"/>
</dbReference>
<dbReference type="NCBIfam" id="TIGR01180">
    <property type="entry name" value="aman2_put"/>
    <property type="match status" value="1"/>
</dbReference>
<name>A0A381VK24_9ZZZZ</name>